<organism evidence="1 2">
    <name type="scientific">Laccaria amethystina LaAM-08-1</name>
    <dbReference type="NCBI Taxonomy" id="1095629"/>
    <lineage>
        <taxon>Eukaryota</taxon>
        <taxon>Fungi</taxon>
        <taxon>Dikarya</taxon>
        <taxon>Basidiomycota</taxon>
        <taxon>Agaricomycotina</taxon>
        <taxon>Agaricomycetes</taxon>
        <taxon>Agaricomycetidae</taxon>
        <taxon>Agaricales</taxon>
        <taxon>Agaricineae</taxon>
        <taxon>Hydnangiaceae</taxon>
        <taxon>Laccaria</taxon>
    </lineage>
</organism>
<accession>A0A0C9XR83</accession>
<dbReference type="HOGENOM" id="CLU_2886154_0_0_1"/>
<name>A0A0C9XR83_9AGAR</name>
<proteinExistence type="predicted"/>
<keyword evidence="2" id="KW-1185">Reference proteome</keyword>
<reference evidence="1 2" key="1">
    <citation type="submission" date="2014-04" db="EMBL/GenBank/DDBJ databases">
        <authorList>
            <consortium name="DOE Joint Genome Institute"/>
            <person name="Kuo A."/>
            <person name="Kohler A."/>
            <person name="Nagy L.G."/>
            <person name="Floudas D."/>
            <person name="Copeland A."/>
            <person name="Barry K.W."/>
            <person name="Cichocki N."/>
            <person name="Veneault-Fourrey C."/>
            <person name="LaButti K."/>
            <person name="Lindquist E.A."/>
            <person name="Lipzen A."/>
            <person name="Lundell T."/>
            <person name="Morin E."/>
            <person name="Murat C."/>
            <person name="Sun H."/>
            <person name="Tunlid A."/>
            <person name="Henrissat B."/>
            <person name="Grigoriev I.V."/>
            <person name="Hibbett D.S."/>
            <person name="Martin F."/>
            <person name="Nordberg H.P."/>
            <person name="Cantor M.N."/>
            <person name="Hua S.X."/>
        </authorList>
    </citation>
    <scope>NUCLEOTIDE SEQUENCE [LARGE SCALE GENOMIC DNA]</scope>
    <source>
        <strain evidence="1 2">LaAM-08-1</strain>
    </source>
</reference>
<protein>
    <submittedName>
        <fullName evidence="1">Uncharacterized protein</fullName>
    </submittedName>
</protein>
<sequence length="63" mass="7272">MVGKFSHRFPEFISVRSMHILNTPATLFLDSLEGLCAVNPRLQGPWALRTRVHRLSKQQEFCC</sequence>
<dbReference type="EMBL" id="KN838572">
    <property type="protein sequence ID" value="KIK04189.1"/>
    <property type="molecule type" value="Genomic_DNA"/>
</dbReference>
<evidence type="ECO:0000313" key="2">
    <source>
        <dbReference type="Proteomes" id="UP000054477"/>
    </source>
</evidence>
<evidence type="ECO:0000313" key="1">
    <source>
        <dbReference type="EMBL" id="KIK04189.1"/>
    </source>
</evidence>
<dbReference type="AlphaFoldDB" id="A0A0C9XR83"/>
<gene>
    <name evidence="1" type="ORF">K443DRAFT_676150</name>
</gene>
<reference evidence="2" key="2">
    <citation type="submission" date="2015-01" db="EMBL/GenBank/DDBJ databases">
        <title>Evolutionary Origins and Diversification of the Mycorrhizal Mutualists.</title>
        <authorList>
            <consortium name="DOE Joint Genome Institute"/>
            <consortium name="Mycorrhizal Genomics Consortium"/>
            <person name="Kohler A."/>
            <person name="Kuo A."/>
            <person name="Nagy L.G."/>
            <person name="Floudas D."/>
            <person name="Copeland A."/>
            <person name="Barry K.W."/>
            <person name="Cichocki N."/>
            <person name="Veneault-Fourrey C."/>
            <person name="LaButti K."/>
            <person name="Lindquist E.A."/>
            <person name="Lipzen A."/>
            <person name="Lundell T."/>
            <person name="Morin E."/>
            <person name="Murat C."/>
            <person name="Riley R."/>
            <person name="Ohm R."/>
            <person name="Sun H."/>
            <person name="Tunlid A."/>
            <person name="Henrissat B."/>
            <person name="Grigoriev I.V."/>
            <person name="Hibbett D.S."/>
            <person name="Martin F."/>
        </authorList>
    </citation>
    <scope>NUCLEOTIDE SEQUENCE [LARGE SCALE GENOMIC DNA]</scope>
    <source>
        <strain evidence="2">LaAM-08-1</strain>
    </source>
</reference>
<dbReference type="Proteomes" id="UP000054477">
    <property type="component" value="Unassembled WGS sequence"/>
</dbReference>